<accession>F0XPX1</accession>
<dbReference type="HOGENOM" id="CLU_1468303_0_0_1"/>
<dbReference type="InParanoid" id="F0XPX1"/>
<keyword evidence="2" id="KW-1185">Reference proteome</keyword>
<dbReference type="AlphaFoldDB" id="F0XPX1"/>
<reference evidence="1 2" key="1">
    <citation type="journal article" date="2011" name="Proc. Natl. Acad. Sci. U.S.A.">
        <title>Genome and transcriptome analyses of the mountain pine beetle-fungal symbiont Grosmannia clavigera, a lodgepole pine pathogen.</title>
        <authorList>
            <person name="DiGuistini S."/>
            <person name="Wang Y."/>
            <person name="Liao N.Y."/>
            <person name="Taylor G."/>
            <person name="Tanguay P."/>
            <person name="Feau N."/>
            <person name="Henrissat B."/>
            <person name="Chan S.K."/>
            <person name="Hesse-Orce U."/>
            <person name="Alamouti S.M."/>
            <person name="Tsui C.K.M."/>
            <person name="Docking R.T."/>
            <person name="Levasseur A."/>
            <person name="Haridas S."/>
            <person name="Robertson G."/>
            <person name="Birol I."/>
            <person name="Holt R.A."/>
            <person name="Marra M.A."/>
            <person name="Hamelin R.C."/>
            <person name="Hirst M."/>
            <person name="Jones S.J.M."/>
            <person name="Bohlmann J."/>
            <person name="Breuil C."/>
        </authorList>
    </citation>
    <scope>NUCLEOTIDE SEQUENCE [LARGE SCALE GENOMIC DNA]</scope>
    <source>
        <strain evidence="2">kw1407 / UAMH 11150</strain>
    </source>
</reference>
<protein>
    <submittedName>
        <fullName evidence="1">Uncharacterized protein</fullName>
    </submittedName>
</protein>
<evidence type="ECO:0000313" key="1">
    <source>
        <dbReference type="EMBL" id="EFX00606.1"/>
    </source>
</evidence>
<organism evidence="2">
    <name type="scientific">Grosmannia clavigera (strain kw1407 / UAMH 11150)</name>
    <name type="common">Blue stain fungus</name>
    <name type="synonym">Graphiocladiella clavigera</name>
    <dbReference type="NCBI Taxonomy" id="655863"/>
    <lineage>
        <taxon>Eukaryota</taxon>
        <taxon>Fungi</taxon>
        <taxon>Dikarya</taxon>
        <taxon>Ascomycota</taxon>
        <taxon>Pezizomycotina</taxon>
        <taxon>Sordariomycetes</taxon>
        <taxon>Sordariomycetidae</taxon>
        <taxon>Ophiostomatales</taxon>
        <taxon>Ophiostomataceae</taxon>
        <taxon>Leptographium</taxon>
    </lineage>
</organism>
<dbReference type="Proteomes" id="UP000007796">
    <property type="component" value="Unassembled WGS sequence"/>
</dbReference>
<name>F0XPX1_GROCL</name>
<evidence type="ECO:0000313" key="2">
    <source>
        <dbReference type="Proteomes" id="UP000007796"/>
    </source>
</evidence>
<dbReference type="GeneID" id="25981171"/>
<dbReference type="RefSeq" id="XP_014170088.1">
    <property type="nucleotide sequence ID" value="XM_014314613.1"/>
</dbReference>
<proteinExistence type="predicted"/>
<dbReference type="EMBL" id="GL629801">
    <property type="protein sequence ID" value="EFX00606.1"/>
    <property type="molecule type" value="Genomic_DNA"/>
</dbReference>
<gene>
    <name evidence="1" type="ORF">CMQ_7608</name>
</gene>
<sequence>MYSIEGAEDKSLLMALWVAPHRFAGWFGWNGGCRARQLCQMTPNHALSGLVLPLFASRSTPGSAVGRTAYSSSSTTGRFWQCIEIVIGNSNGIYIFERSDAVAGADCAKVRILHEQKREATFATPRVGAQPDFVPVSRGRSQGQEAKRRVETVSCEVYLTPYLYNCSVLRAALLFPWPAQLRVT</sequence>